<name>A0ACC2W8N3_9TREE</name>
<dbReference type="Proteomes" id="UP001230649">
    <property type="component" value="Unassembled WGS sequence"/>
</dbReference>
<accession>A0ACC2W8N3</accession>
<evidence type="ECO:0000313" key="1">
    <source>
        <dbReference type="EMBL" id="KAJ9107778.1"/>
    </source>
</evidence>
<gene>
    <name evidence="1" type="ORF">QFC20_003723</name>
</gene>
<protein>
    <submittedName>
        <fullName evidence="1">Uncharacterized protein</fullName>
    </submittedName>
</protein>
<organism evidence="1 2">
    <name type="scientific">Naganishia adeliensis</name>
    <dbReference type="NCBI Taxonomy" id="92952"/>
    <lineage>
        <taxon>Eukaryota</taxon>
        <taxon>Fungi</taxon>
        <taxon>Dikarya</taxon>
        <taxon>Basidiomycota</taxon>
        <taxon>Agaricomycotina</taxon>
        <taxon>Tremellomycetes</taxon>
        <taxon>Filobasidiales</taxon>
        <taxon>Filobasidiaceae</taxon>
        <taxon>Naganishia</taxon>
    </lineage>
</organism>
<comment type="caution">
    <text evidence="1">The sequence shown here is derived from an EMBL/GenBank/DDBJ whole genome shotgun (WGS) entry which is preliminary data.</text>
</comment>
<dbReference type="EMBL" id="JASBWS010000036">
    <property type="protein sequence ID" value="KAJ9107778.1"/>
    <property type="molecule type" value="Genomic_DNA"/>
</dbReference>
<keyword evidence="2" id="KW-1185">Reference proteome</keyword>
<reference evidence="1" key="1">
    <citation type="submission" date="2023-04" db="EMBL/GenBank/DDBJ databases">
        <title>Draft Genome sequencing of Naganishia species isolated from polar environments using Oxford Nanopore Technology.</title>
        <authorList>
            <person name="Leo P."/>
            <person name="Venkateswaran K."/>
        </authorList>
    </citation>
    <scope>NUCLEOTIDE SEQUENCE</scope>
    <source>
        <strain evidence="1">MNA-CCFEE 5262</strain>
    </source>
</reference>
<proteinExistence type="predicted"/>
<evidence type="ECO:0000313" key="2">
    <source>
        <dbReference type="Proteomes" id="UP001230649"/>
    </source>
</evidence>
<sequence>MDLDAFMKLCRQQELLKSSKNECYEVAFTLFSIVHNDQSGPIELVLPYLNRLEELRNAKIVVSADKFLEARQRGRIPELPRGPSELADFLLYNKQCITWKRISKLCVICRDSALGGNATEAASSAFQASSQLSELRSICAGSSRHKLDTRVEQI</sequence>